<organism evidence="1 2">
    <name type="scientific">Amycolatopsis saalfeldensis</name>
    <dbReference type="NCBI Taxonomy" id="394193"/>
    <lineage>
        <taxon>Bacteria</taxon>
        <taxon>Bacillati</taxon>
        <taxon>Actinomycetota</taxon>
        <taxon>Actinomycetes</taxon>
        <taxon>Pseudonocardiales</taxon>
        <taxon>Pseudonocardiaceae</taxon>
        <taxon>Amycolatopsis</taxon>
    </lineage>
</organism>
<keyword evidence="2" id="KW-1185">Reference proteome</keyword>
<evidence type="ECO:0000313" key="1">
    <source>
        <dbReference type="EMBL" id="SEP05137.1"/>
    </source>
</evidence>
<dbReference type="OrthoDB" id="3624047at2"/>
<dbReference type="Proteomes" id="UP000198582">
    <property type="component" value="Unassembled WGS sequence"/>
</dbReference>
<dbReference type="EMBL" id="FOEF01000003">
    <property type="protein sequence ID" value="SEP05137.1"/>
    <property type="molecule type" value="Genomic_DNA"/>
</dbReference>
<evidence type="ECO:0000313" key="2">
    <source>
        <dbReference type="Proteomes" id="UP000198582"/>
    </source>
</evidence>
<protein>
    <submittedName>
        <fullName evidence="1">Uncharacterized protein</fullName>
    </submittedName>
</protein>
<reference evidence="2" key="1">
    <citation type="submission" date="2016-10" db="EMBL/GenBank/DDBJ databases">
        <authorList>
            <person name="Varghese N."/>
            <person name="Submissions S."/>
        </authorList>
    </citation>
    <scope>NUCLEOTIDE SEQUENCE [LARGE SCALE GENOMIC DNA]</scope>
    <source>
        <strain evidence="2">DSM 44993</strain>
    </source>
</reference>
<name>A0A1H8UQ44_9PSEU</name>
<dbReference type="RefSeq" id="WP_091615624.1">
    <property type="nucleotide sequence ID" value="NZ_FOEF01000003.1"/>
</dbReference>
<sequence length="117" mass="12475">MADRALCLEPVELSGRERSVLRSVAARGSGSSLSCELEAGHGHEHAASVEDGWWLRWWPGRRVLESRAACAIAADGGERCRVPAGHEGGHSFDLAVFPDGDAADQVVADAGWRGGRR</sequence>
<dbReference type="AlphaFoldDB" id="A0A1H8UQ44"/>
<proteinExistence type="predicted"/>
<dbReference type="STRING" id="394193.SAMN04489732_103394"/>
<accession>A0A1H8UQ44</accession>
<gene>
    <name evidence="1" type="ORF">SAMN04489732_103394</name>
</gene>